<accession>A0A7Z2GK51</accession>
<dbReference type="OrthoDB" id="9101130at2"/>
<evidence type="ECO:0000313" key="2">
    <source>
        <dbReference type="Proteomes" id="UP000433577"/>
    </source>
</evidence>
<dbReference type="AlphaFoldDB" id="A0A7Z2GK51"/>
<dbReference type="Proteomes" id="UP000433577">
    <property type="component" value="Chromosome 2"/>
</dbReference>
<protein>
    <submittedName>
        <fullName evidence="1">Uncharacterized protein</fullName>
    </submittedName>
</protein>
<reference evidence="1 2" key="1">
    <citation type="submission" date="2019-12" db="EMBL/GenBank/DDBJ databases">
        <title>Paraburkholderia acidiphila 7Q-K02 sp. nov and Paraburkholderia acidisoli DHF22 sp. nov., two strains isolated from forest soil.</title>
        <authorList>
            <person name="Gao Z."/>
            <person name="Qiu L."/>
        </authorList>
    </citation>
    <scope>NUCLEOTIDE SEQUENCE [LARGE SCALE GENOMIC DNA]</scope>
    <source>
        <strain evidence="1 2">DHF22</strain>
    </source>
</reference>
<organism evidence="1 2">
    <name type="scientific">Paraburkholderia acidisoli</name>
    <dbReference type="NCBI Taxonomy" id="2571748"/>
    <lineage>
        <taxon>Bacteria</taxon>
        <taxon>Pseudomonadati</taxon>
        <taxon>Pseudomonadota</taxon>
        <taxon>Betaproteobacteria</taxon>
        <taxon>Burkholderiales</taxon>
        <taxon>Burkholderiaceae</taxon>
        <taxon>Paraburkholderia</taxon>
    </lineage>
</organism>
<gene>
    <name evidence="1" type="ORF">FAZ98_15665</name>
</gene>
<sequence length="104" mass="11469">MSAFGFRRAPGVRWTPSLRFHQAASGDDTRTSFAPMARGAHETVCDLALPPAFALRREACQPVTPRSTQCCPVEATALRQWCVRLQRGACPLQAQGAPEFLKKR</sequence>
<keyword evidence="2" id="KW-1185">Reference proteome</keyword>
<name>A0A7Z2GK51_9BURK</name>
<evidence type="ECO:0000313" key="1">
    <source>
        <dbReference type="EMBL" id="QGZ63241.1"/>
    </source>
</evidence>
<proteinExistence type="predicted"/>
<dbReference type="KEGG" id="pacs:FAZ98_15665"/>
<dbReference type="EMBL" id="CP046914">
    <property type="protein sequence ID" value="QGZ63241.1"/>
    <property type="molecule type" value="Genomic_DNA"/>
</dbReference>
<dbReference type="RefSeq" id="WP_158952234.1">
    <property type="nucleotide sequence ID" value="NZ_CP046914.1"/>
</dbReference>